<dbReference type="Pfam" id="PF17681">
    <property type="entry name" value="GCP_N_terminal"/>
    <property type="match status" value="1"/>
</dbReference>
<accession>A0A0N5ALL7</accession>
<reference evidence="9" key="1">
    <citation type="submission" date="2017-02" db="UniProtKB">
        <authorList>
            <consortium name="WormBaseParasite"/>
        </authorList>
    </citation>
    <scope>IDENTIFICATION</scope>
</reference>
<dbReference type="PANTHER" id="PTHR19302:SF13">
    <property type="entry name" value="GAMMA-TUBULIN COMPLEX COMPONENT 2"/>
    <property type="match status" value="1"/>
</dbReference>
<proteinExistence type="inferred from homology"/>
<dbReference type="InterPro" id="IPR041470">
    <property type="entry name" value="GCP_N"/>
</dbReference>
<dbReference type="GO" id="GO:0005874">
    <property type="term" value="C:microtubule"/>
    <property type="evidence" value="ECO:0007669"/>
    <property type="project" value="UniProtKB-KW"/>
</dbReference>
<evidence type="ECO:0000256" key="3">
    <source>
        <dbReference type="ARBA" id="ARBA00022701"/>
    </source>
</evidence>
<dbReference type="GO" id="GO:0007020">
    <property type="term" value="P:microtubule nucleation"/>
    <property type="evidence" value="ECO:0007669"/>
    <property type="project" value="InterPro"/>
</dbReference>
<dbReference type="InterPro" id="IPR007259">
    <property type="entry name" value="GCP"/>
</dbReference>
<evidence type="ECO:0000259" key="7">
    <source>
        <dbReference type="Pfam" id="PF17681"/>
    </source>
</evidence>
<evidence type="ECO:0000313" key="9">
    <source>
        <dbReference type="WBParaSite" id="SMUV_0000543901-mRNA-1"/>
    </source>
</evidence>
<dbReference type="WBParaSite" id="SMUV_0000543901-mRNA-1">
    <property type="protein sequence ID" value="SMUV_0000543901-mRNA-1"/>
    <property type="gene ID" value="SMUV_0000543901"/>
</dbReference>
<comment type="subcellular location">
    <subcellularLocation>
        <location evidence="5">Cytoplasm</location>
        <location evidence="5">Cytoskeleton</location>
        <location evidence="5">Microtubule organizing center</location>
    </subcellularLocation>
</comment>
<dbReference type="GO" id="GO:0051321">
    <property type="term" value="P:meiotic cell cycle"/>
    <property type="evidence" value="ECO:0007669"/>
    <property type="project" value="TreeGrafter"/>
</dbReference>
<dbReference type="Gene3D" id="1.20.120.1900">
    <property type="entry name" value="Gamma-tubulin complex, C-terminal domain"/>
    <property type="match status" value="2"/>
</dbReference>
<keyword evidence="4 5" id="KW-0206">Cytoskeleton</keyword>
<evidence type="ECO:0000256" key="1">
    <source>
        <dbReference type="ARBA" id="ARBA00010337"/>
    </source>
</evidence>
<dbReference type="GO" id="GO:0051011">
    <property type="term" value="F:microtubule minus-end binding"/>
    <property type="evidence" value="ECO:0007669"/>
    <property type="project" value="TreeGrafter"/>
</dbReference>
<dbReference type="GO" id="GO:0000922">
    <property type="term" value="C:spindle pole"/>
    <property type="evidence" value="ECO:0007669"/>
    <property type="project" value="InterPro"/>
</dbReference>
<dbReference type="GO" id="GO:0051225">
    <property type="term" value="P:spindle assembly"/>
    <property type="evidence" value="ECO:0007669"/>
    <property type="project" value="TreeGrafter"/>
</dbReference>
<dbReference type="STRING" id="451379.A0A0N5ALL7"/>
<feature type="domain" description="Gamma tubulin complex component protein N-terminal" evidence="7">
    <location>
        <begin position="64"/>
        <end position="369"/>
    </location>
</feature>
<dbReference type="GO" id="GO:0043015">
    <property type="term" value="F:gamma-tubulin binding"/>
    <property type="evidence" value="ECO:0007669"/>
    <property type="project" value="InterPro"/>
</dbReference>
<dbReference type="GO" id="GO:0031122">
    <property type="term" value="P:cytoplasmic microtubule organization"/>
    <property type="evidence" value="ECO:0007669"/>
    <property type="project" value="TreeGrafter"/>
</dbReference>
<dbReference type="Pfam" id="PF04130">
    <property type="entry name" value="GCP_C_terminal"/>
    <property type="match status" value="1"/>
</dbReference>
<evidence type="ECO:0000256" key="2">
    <source>
        <dbReference type="ARBA" id="ARBA00022490"/>
    </source>
</evidence>
<dbReference type="Proteomes" id="UP000046393">
    <property type="component" value="Unplaced"/>
</dbReference>
<evidence type="ECO:0000313" key="8">
    <source>
        <dbReference type="Proteomes" id="UP000046393"/>
    </source>
</evidence>
<name>A0A0N5ALL7_9BILA</name>
<keyword evidence="2 5" id="KW-0963">Cytoplasm</keyword>
<dbReference type="AlphaFoldDB" id="A0A0N5ALL7"/>
<comment type="similarity">
    <text evidence="1 5">Belongs to the TUBGCP family.</text>
</comment>
<organism evidence="8 9">
    <name type="scientific">Syphacia muris</name>
    <dbReference type="NCBI Taxonomy" id="451379"/>
    <lineage>
        <taxon>Eukaryota</taxon>
        <taxon>Metazoa</taxon>
        <taxon>Ecdysozoa</taxon>
        <taxon>Nematoda</taxon>
        <taxon>Chromadorea</taxon>
        <taxon>Rhabditida</taxon>
        <taxon>Spirurina</taxon>
        <taxon>Oxyuridomorpha</taxon>
        <taxon>Oxyuroidea</taxon>
        <taxon>Oxyuridae</taxon>
        <taxon>Syphacia</taxon>
    </lineage>
</organism>
<dbReference type="GO" id="GO:0000278">
    <property type="term" value="P:mitotic cell cycle"/>
    <property type="evidence" value="ECO:0007669"/>
    <property type="project" value="TreeGrafter"/>
</dbReference>
<evidence type="ECO:0000256" key="5">
    <source>
        <dbReference type="RuleBase" id="RU363050"/>
    </source>
</evidence>
<keyword evidence="3 5" id="KW-0493">Microtubule</keyword>
<evidence type="ECO:0000259" key="6">
    <source>
        <dbReference type="Pfam" id="PF04130"/>
    </source>
</evidence>
<sequence>MATFQNTTAKWRTCRQEIVTKIVPFSSVDDAFWYLSERPESFFTPMKEIDLSRHSVSTQEQLFVRDLLVVYTGCQGENIRYVLSNDNLEWTVNPSADECLRARLYTEGGLQLAGLLILLQYYVKVISNDFSRGRVALSITALAKEFLRKEVLSSVRNLEVEMRNSVQMLNIFTVTTRMRPFLQTVKELMTVFSNIYKRELIGGEILSYIGNQARFCVLPNTTDLLLKLEYCGLKQYLTILFSWICYGSLLEDYYHEFMIWDLSRSGIFTRRDVLGDEENKENAVYMLEDKFCVIKALCPKQLIEVFTDIINCGKYMRFMQKLDVNKSGCNEKIFDENILNSWQDKTVEDVQQEIKEIRSKASKLLIVQLRKSFKMEAFFETLHGFFFLTNSDWLGQFFDLTEDVLSHPVDCAMVKKVQVLFDESVNASCLRMLDFRDIFRVSFEKSDIFTLFYSITNSAASSVPKESGDDGIATSSSTDSLNSAILNWCKEEIRLRGGNLVNAAALTLKINLAFPLTLMFPFGMLLNYELVFRTLKLLLNDLLGEERVMLQSMLHFLNGHLSHCVVNVIPNLSRAFLTKISKSTSLEDVLDYHKNLFEQLFEKCFFSDYEFMSNLFGLVEVVIGYSTDILSFDEAFPRWKFLVEKLNAVLMRTNNAYDWLHAFFSHMLKFYGFTYTSTLIITPVSNPTDLRSQFL</sequence>
<dbReference type="InterPro" id="IPR040457">
    <property type="entry name" value="GCP_C"/>
</dbReference>
<keyword evidence="8" id="KW-1185">Reference proteome</keyword>
<evidence type="ECO:0000256" key="4">
    <source>
        <dbReference type="ARBA" id="ARBA00023212"/>
    </source>
</evidence>
<dbReference type="GO" id="GO:0000930">
    <property type="term" value="C:gamma-tubulin complex"/>
    <property type="evidence" value="ECO:0007669"/>
    <property type="project" value="TreeGrafter"/>
</dbReference>
<protein>
    <recommendedName>
        <fullName evidence="5">Gamma-tubulin complex component</fullName>
    </recommendedName>
</protein>
<feature type="domain" description="Gamma tubulin complex component C-terminal" evidence="6">
    <location>
        <begin position="381"/>
        <end position="629"/>
    </location>
</feature>
<dbReference type="PANTHER" id="PTHR19302">
    <property type="entry name" value="GAMMA TUBULIN COMPLEX PROTEIN"/>
    <property type="match status" value="1"/>
</dbReference>
<dbReference type="InterPro" id="IPR042241">
    <property type="entry name" value="GCP_C_sf"/>
</dbReference>